<dbReference type="SUPFAM" id="SSF46689">
    <property type="entry name" value="Homeodomain-like"/>
    <property type="match status" value="1"/>
</dbReference>
<dbReference type="Pfam" id="PF17918">
    <property type="entry name" value="TetR_C_15"/>
    <property type="match status" value="1"/>
</dbReference>
<evidence type="ECO:0000256" key="2">
    <source>
        <dbReference type="PROSITE-ProRule" id="PRU00335"/>
    </source>
</evidence>
<dbReference type="PROSITE" id="PS50977">
    <property type="entry name" value="HTH_TETR_2"/>
    <property type="match status" value="1"/>
</dbReference>
<dbReference type="PRINTS" id="PR00455">
    <property type="entry name" value="HTHTETR"/>
</dbReference>
<dbReference type="InterPro" id="IPR041669">
    <property type="entry name" value="TetR_C_15"/>
</dbReference>
<dbReference type="InterPro" id="IPR036271">
    <property type="entry name" value="Tet_transcr_reg_TetR-rel_C_sf"/>
</dbReference>
<feature type="DNA-binding region" description="H-T-H motif" evidence="2">
    <location>
        <begin position="42"/>
        <end position="61"/>
    </location>
</feature>
<evidence type="ECO:0000313" key="5">
    <source>
        <dbReference type="EMBL" id="RJL35324.1"/>
    </source>
</evidence>
<dbReference type="PANTHER" id="PTHR30055:SF226">
    <property type="entry name" value="HTH-TYPE TRANSCRIPTIONAL REGULATOR PKSA"/>
    <property type="match status" value="1"/>
</dbReference>
<keyword evidence="1 2" id="KW-0238">DNA-binding</keyword>
<feature type="region of interest" description="Disordered" evidence="3">
    <location>
        <begin position="203"/>
        <end position="237"/>
    </location>
</feature>
<proteinExistence type="predicted"/>
<evidence type="ECO:0000313" key="6">
    <source>
        <dbReference type="Proteomes" id="UP000265768"/>
    </source>
</evidence>
<reference evidence="5 6" key="1">
    <citation type="submission" date="2018-09" db="EMBL/GenBank/DDBJ databases">
        <title>YIM 75507 draft genome.</title>
        <authorList>
            <person name="Tang S."/>
            <person name="Feng Y."/>
        </authorList>
    </citation>
    <scope>NUCLEOTIDE SEQUENCE [LARGE SCALE GENOMIC DNA]</scope>
    <source>
        <strain evidence="5 6">YIM 75507</strain>
    </source>
</reference>
<evidence type="ECO:0000256" key="1">
    <source>
        <dbReference type="ARBA" id="ARBA00023125"/>
    </source>
</evidence>
<dbReference type="PROSITE" id="PS01081">
    <property type="entry name" value="HTH_TETR_1"/>
    <property type="match status" value="1"/>
</dbReference>
<feature type="compositionally biased region" description="Basic and acidic residues" evidence="3">
    <location>
        <begin position="204"/>
        <end position="216"/>
    </location>
</feature>
<protein>
    <submittedName>
        <fullName evidence="5">TetR/AcrR family transcriptional regulator</fullName>
    </submittedName>
</protein>
<dbReference type="PANTHER" id="PTHR30055">
    <property type="entry name" value="HTH-TYPE TRANSCRIPTIONAL REGULATOR RUTR"/>
    <property type="match status" value="1"/>
</dbReference>
<dbReference type="InterPro" id="IPR001647">
    <property type="entry name" value="HTH_TetR"/>
</dbReference>
<dbReference type="InterPro" id="IPR023772">
    <property type="entry name" value="DNA-bd_HTH_TetR-type_CS"/>
</dbReference>
<organism evidence="5 6">
    <name type="scientific">Bailinhaonella thermotolerans</name>
    <dbReference type="NCBI Taxonomy" id="1070861"/>
    <lineage>
        <taxon>Bacteria</taxon>
        <taxon>Bacillati</taxon>
        <taxon>Actinomycetota</taxon>
        <taxon>Actinomycetes</taxon>
        <taxon>Streptosporangiales</taxon>
        <taxon>Streptosporangiaceae</taxon>
        <taxon>Bailinhaonella</taxon>
    </lineage>
</organism>
<dbReference type="Gene3D" id="1.10.357.10">
    <property type="entry name" value="Tetracycline Repressor, domain 2"/>
    <property type="match status" value="1"/>
</dbReference>
<name>A0A3A4BJB9_9ACTN</name>
<evidence type="ECO:0000259" key="4">
    <source>
        <dbReference type="PROSITE" id="PS50977"/>
    </source>
</evidence>
<evidence type="ECO:0000256" key="3">
    <source>
        <dbReference type="SAM" id="MobiDB-lite"/>
    </source>
</evidence>
<feature type="region of interest" description="Disordered" evidence="3">
    <location>
        <begin position="1"/>
        <end position="20"/>
    </location>
</feature>
<dbReference type="InterPro" id="IPR009057">
    <property type="entry name" value="Homeodomain-like_sf"/>
</dbReference>
<dbReference type="SUPFAM" id="SSF48498">
    <property type="entry name" value="Tetracyclin repressor-like, C-terminal domain"/>
    <property type="match status" value="1"/>
</dbReference>
<dbReference type="GO" id="GO:0003700">
    <property type="term" value="F:DNA-binding transcription factor activity"/>
    <property type="evidence" value="ECO:0007669"/>
    <property type="project" value="TreeGrafter"/>
</dbReference>
<dbReference type="RefSeq" id="WP_119924295.1">
    <property type="nucleotide sequence ID" value="NZ_QZEY01000001.1"/>
</dbReference>
<accession>A0A3A4BJB9</accession>
<dbReference type="OrthoDB" id="5242390at2"/>
<dbReference type="Pfam" id="PF00440">
    <property type="entry name" value="TetR_N"/>
    <property type="match status" value="1"/>
</dbReference>
<gene>
    <name evidence="5" type="ORF">D5H75_00390</name>
</gene>
<sequence length="237" mass="26102">MADPKRLRPRKTPRQQRSADTVERILQAAARVFVEHGYAAGTTNRIAEAANLSIGSLYQYFPNKDAILIQLVRRHIDDGTAAIGKILERPLPDTLEAKLDLFIAAAIDAHRGDPRLHRVIFEESPRPPALLAELHALHDTAVGHLAAMLDIPRLTAWFVITTIESLTHRYIGDHPEPDYPAFHTELRTMLTTYLEHTAAAVPSRCDDPRLTPRRATEGAGAGTGSQDHGRPGAGVSR</sequence>
<feature type="domain" description="HTH tetR-type" evidence="4">
    <location>
        <begin position="19"/>
        <end position="79"/>
    </location>
</feature>
<dbReference type="Proteomes" id="UP000265768">
    <property type="component" value="Unassembled WGS sequence"/>
</dbReference>
<comment type="caution">
    <text evidence="5">The sequence shown here is derived from an EMBL/GenBank/DDBJ whole genome shotgun (WGS) entry which is preliminary data.</text>
</comment>
<dbReference type="GO" id="GO:0000976">
    <property type="term" value="F:transcription cis-regulatory region binding"/>
    <property type="evidence" value="ECO:0007669"/>
    <property type="project" value="TreeGrafter"/>
</dbReference>
<keyword evidence="6" id="KW-1185">Reference proteome</keyword>
<dbReference type="InterPro" id="IPR050109">
    <property type="entry name" value="HTH-type_TetR-like_transc_reg"/>
</dbReference>
<dbReference type="EMBL" id="QZEY01000001">
    <property type="protein sequence ID" value="RJL35324.1"/>
    <property type="molecule type" value="Genomic_DNA"/>
</dbReference>
<dbReference type="AlphaFoldDB" id="A0A3A4BJB9"/>